<name>A0A378Y0J4_PAEPO</name>
<organism evidence="1 2">
    <name type="scientific">Paenibacillus polymyxa</name>
    <name type="common">Bacillus polymyxa</name>
    <dbReference type="NCBI Taxonomy" id="1406"/>
    <lineage>
        <taxon>Bacteria</taxon>
        <taxon>Bacillati</taxon>
        <taxon>Bacillota</taxon>
        <taxon>Bacilli</taxon>
        <taxon>Bacillales</taxon>
        <taxon>Paenibacillaceae</taxon>
        <taxon>Paenibacillus</taxon>
    </lineage>
</organism>
<reference evidence="1 2" key="1">
    <citation type="submission" date="2018-06" db="EMBL/GenBank/DDBJ databases">
        <authorList>
            <consortium name="Pathogen Informatics"/>
            <person name="Doyle S."/>
        </authorList>
    </citation>
    <scope>NUCLEOTIDE SEQUENCE [LARGE SCALE GENOMIC DNA]</scope>
    <source>
        <strain evidence="1 2">NCTC10343</strain>
    </source>
</reference>
<evidence type="ECO:0000313" key="1">
    <source>
        <dbReference type="EMBL" id="SUA70223.1"/>
    </source>
</evidence>
<gene>
    <name evidence="1" type="ORF">NCTC10343_03093</name>
</gene>
<sequence>MAKQKTNVQYQFPPKSDTVFRIYLKTNHMNSLIVVRFELPSGEEYTRNYGNIPSNTLLVEYKGYEFELYIDGEYVGQRVLVEADRNMFRYDAIE</sequence>
<evidence type="ECO:0000313" key="2">
    <source>
        <dbReference type="Proteomes" id="UP000254400"/>
    </source>
</evidence>
<dbReference type="AlphaFoldDB" id="A0A378Y0J4"/>
<dbReference type="GeneID" id="93346455"/>
<proteinExistence type="predicted"/>
<dbReference type="EMBL" id="UGSC01000001">
    <property type="protein sequence ID" value="SUA70223.1"/>
    <property type="molecule type" value="Genomic_DNA"/>
</dbReference>
<protein>
    <submittedName>
        <fullName evidence="1">Uncharacterized protein</fullName>
    </submittedName>
</protein>
<dbReference type="Proteomes" id="UP000254400">
    <property type="component" value="Unassembled WGS sequence"/>
</dbReference>
<accession>A0A378Y0J4</accession>
<dbReference type="RefSeq" id="WP_019687617.1">
    <property type="nucleotide sequence ID" value="NZ_CP036496.1"/>
</dbReference>